<keyword evidence="1" id="KW-0472">Membrane</keyword>
<name>E6TQM8_EVAC2</name>
<dbReference type="EMBL" id="CP002394">
    <property type="protein sequence ID" value="ADU30539.1"/>
    <property type="molecule type" value="Genomic_DNA"/>
</dbReference>
<dbReference type="OrthoDB" id="1738492at2"/>
<organism evidence="2 3">
    <name type="scientific">Evansella cellulosilytica (strain ATCC 21833 / DSM 2522 / FERM P-1141 / JCM 9156 / N-4)</name>
    <name type="common">Bacillus cellulosilyticus</name>
    <dbReference type="NCBI Taxonomy" id="649639"/>
    <lineage>
        <taxon>Bacteria</taxon>
        <taxon>Bacillati</taxon>
        <taxon>Bacillota</taxon>
        <taxon>Bacilli</taxon>
        <taxon>Bacillales</taxon>
        <taxon>Bacillaceae</taxon>
        <taxon>Evansella</taxon>
    </lineage>
</organism>
<keyword evidence="1" id="KW-0812">Transmembrane</keyword>
<keyword evidence="1" id="KW-1133">Transmembrane helix</keyword>
<dbReference type="RefSeq" id="WP_013488874.1">
    <property type="nucleotide sequence ID" value="NC_014829.1"/>
</dbReference>
<feature type="transmembrane region" description="Helical" evidence="1">
    <location>
        <begin position="87"/>
        <end position="110"/>
    </location>
</feature>
<dbReference type="AlphaFoldDB" id="E6TQM8"/>
<dbReference type="eggNOG" id="COG2214">
    <property type="taxonomic scope" value="Bacteria"/>
</dbReference>
<reference evidence="2" key="1">
    <citation type="submission" date="2010-12" db="EMBL/GenBank/DDBJ databases">
        <title>Complete sequence of Bacillus cellulosilyticus DSM 2522.</title>
        <authorList>
            <consortium name="US DOE Joint Genome Institute"/>
            <person name="Lucas S."/>
            <person name="Copeland A."/>
            <person name="Lapidus A."/>
            <person name="Cheng J.-F."/>
            <person name="Bruce D."/>
            <person name="Goodwin L."/>
            <person name="Pitluck S."/>
            <person name="Chertkov O."/>
            <person name="Detter J.C."/>
            <person name="Han C."/>
            <person name="Tapia R."/>
            <person name="Land M."/>
            <person name="Hauser L."/>
            <person name="Jeffries C."/>
            <person name="Kyrpides N."/>
            <person name="Ivanova N."/>
            <person name="Mikhailova N."/>
            <person name="Brumm P."/>
            <person name="Mead D."/>
            <person name="Woyke T."/>
        </authorList>
    </citation>
    <scope>NUCLEOTIDE SEQUENCE [LARGE SCALE GENOMIC DNA]</scope>
    <source>
        <strain evidence="2">DSM 2522</strain>
    </source>
</reference>
<dbReference type="HOGENOM" id="CLU_078505_0_0_9"/>
<dbReference type="Proteomes" id="UP000001401">
    <property type="component" value="Chromosome"/>
</dbReference>
<accession>E6TQM8</accession>
<protein>
    <recommendedName>
        <fullName evidence="4">J domain-containing protein</fullName>
    </recommendedName>
</protein>
<sequence length="288" mass="33563">MDLKRAYEILGVTYKAPIEEVEEQFFILIKSHKTQLETNVDSQNLINIDEVNEAYGTIKEYFEKLEKEKRQQDAPQKSAFRKKLEHILYYYKFHIIAGIFILVVTVVITLSTIEQRQQQAIIDSLPPADLTINIYGQFRNIEKDTLEDNILTMFPEWERVEIKVTTSPIEINSQFDVGEQQISVIELMHDESDVFIVDAFHFSTLIERDIFLPLTFLNENIINDTDNEELFYASIDNEIGEALYGLDITNHPIFIDSNMDPTNRNVVTFHARGNEQENAKKFIETLMN</sequence>
<evidence type="ECO:0008006" key="4">
    <source>
        <dbReference type="Google" id="ProtNLM"/>
    </source>
</evidence>
<dbReference type="KEGG" id="bco:Bcell_2279"/>
<evidence type="ECO:0000313" key="2">
    <source>
        <dbReference type="EMBL" id="ADU30539.1"/>
    </source>
</evidence>
<evidence type="ECO:0000256" key="1">
    <source>
        <dbReference type="SAM" id="Phobius"/>
    </source>
</evidence>
<proteinExistence type="predicted"/>
<gene>
    <name evidence="2" type="ordered locus">Bcell_2279</name>
</gene>
<evidence type="ECO:0000313" key="3">
    <source>
        <dbReference type="Proteomes" id="UP000001401"/>
    </source>
</evidence>
<keyword evidence="3" id="KW-1185">Reference proteome</keyword>